<name>A0A6V7SV49_PLAVN</name>
<evidence type="ECO:0000313" key="2">
    <source>
        <dbReference type="Proteomes" id="UP000515550"/>
    </source>
</evidence>
<organism evidence="1 2">
    <name type="scientific">Plasmodium vinckei brucechwatti</name>
    <dbReference type="NCBI Taxonomy" id="119398"/>
    <lineage>
        <taxon>Eukaryota</taxon>
        <taxon>Sar</taxon>
        <taxon>Alveolata</taxon>
        <taxon>Apicomplexa</taxon>
        <taxon>Aconoidasida</taxon>
        <taxon>Haemosporida</taxon>
        <taxon>Plasmodiidae</taxon>
        <taxon>Plasmodium</taxon>
        <taxon>Plasmodium (Vinckeia)</taxon>
    </lineage>
</organism>
<reference evidence="1 2" key="1">
    <citation type="submission" date="2020-08" db="EMBL/GenBank/DDBJ databases">
        <authorList>
            <person name="Ramaprasad A."/>
        </authorList>
    </citation>
    <scope>NUCLEOTIDE SEQUENCE [LARGE SCALE GENOMIC DNA]</scope>
</reference>
<sequence length="139" mass="16473">MAGCISLLKTIYDSDLIKNDIPNNMNIYEYIIICMYNDINKDTADWPQFSQKAKTFGDEYSKLLNNNDFDTDDSSHRTLLSSLSTDYDNFKRYCGEHALVEVFHLFQRQKQHKFLHISQTIHHQTIFKKKIKKNNEENE</sequence>
<gene>
    <name evidence="1" type="ORF">PVBDA_1400090</name>
</gene>
<dbReference type="AlphaFoldDB" id="A0A6V7SV49"/>
<dbReference type="Pfam" id="PF06022">
    <property type="entry name" value="Cir_Bir_Yir"/>
    <property type="match status" value="1"/>
</dbReference>
<evidence type="ECO:0000313" key="1">
    <source>
        <dbReference type="EMBL" id="CAD2103449.1"/>
    </source>
</evidence>
<protein>
    <submittedName>
        <fullName evidence="1">CIR protein PIR protein</fullName>
    </submittedName>
</protein>
<proteinExistence type="predicted"/>
<dbReference type="InterPro" id="IPR006477">
    <property type="entry name" value="Yir_bir_cir"/>
</dbReference>
<dbReference type="VEuPathDB" id="PlasmoDB:PVBDA_1400090"/>
<dbReference type="EMBL" id="LR865392">
    <property type="protein sequence ID" value="CAD2103449.1"/>
    <property type="molecule type" value="Genomic_DNA"/>
</dbReference>
<dbReference type="Proteomes" id="UP000515550">
    <property type="component" value="Chromosome PVBDA_14"/>
</dbReference>
<accession>A0A6V7SV49</accession>